<feature type="region of interest" description="Disordered" evidence="1">
    <location>
        <begin position="1"/>
        <end position="44"/>
    </location>
</feature>
<sequence>MSTVPMQTASGSKRAASSSEDGRAHKKQKEKAAEETREERRANSEIRLTQLEAIMEQCQARFLDIVRTSVNAEDEQEGLAPPRKALISEVTHEMTYTAMEIKLEEDRMKFYNEVDEYIDTMLMVTRAAAEMRDQE</sequence>
<name>A0A067P299_9AGAM</name>
<dbReference type="EMBL" id="KL197829">
    <property type="protein sequence ID" value="KDQ49048.1"/>
    <property type="molecule type" value="Genomic_DNA"/>
</dbReference>
<evidence type="ECO:0000256" key="1">
    <source>
        <dbReference type="SAM" id="MobiDB-lite"/>
    </source>
</evidence>
<evidence type="ECO:0000313" key="3">
    <source>
        <dbReference type="Proteomes" id="UP000027265"/>
    </source>
</evidence>
<dbReference type="Proteomes" id="UP000027265">
    <property type="component" value="Unassembled WGS sequence"/>
</dbReference>
<dbReference type="InParanoid" id="A0A067P299"/>
<proteinExistence type="predicted"/>
<dbReference type="AlphaFoldDB" id="A0A067P299"/>
<organism evidence="2 3">
    <name type="scientific">Jaapia argillacea MUCL 33604</name>
    <dbReference type="NCBI Taxonomy" id="933084"/>
    <lineage>
        <taxon>Eukaryota</taxon>
        <taxon>Fungi</taxon>
        <taxon>Dikarya</taxon>
        <taxon>Basidiomycota</taxon>
        <taxon>Agaricomycotina</taxon>
        <taxon>Agaricomycetes</taxon>
        <taxon>Agaricomycetidae</taxon>
        <taxon>Jaapiales</taxon>
        <taxon>Jaapiaceae</taxon>
        <taxon>Jaapia</taxon>
    </lineage>
</organism>
<feature type="compositionally biased region" description="Basic and acidic residues" evidence="1">
    <location>
        <begin position="30"/>
        <end position="44"/>
    </location>
</feature>
<keyword evidence="3" id="KW-1185">Reference proteome</keyword>
<evidence type="ECO:0000313" key="2">
    <source>
        <dbReference type="EMBL" id="KDQ49048.1"/>
    </source>
</evidence>
<dbReference type="HOGENOM" id="CLU_151418_0_0_1"/>
<protein>
    <submittedName>
        <fullName evidence="2">Uncharacterized protein</fullName>
    </submittedName>
</protein>
<feature type="compositionally biased region" description="Polar residues" evidence="1">
    <location>
        <begin position="1"/>
        <end position="19"/>
    </location>
</feature>
<reference evidence="3" key="1">
    <citation type="journal article" date="2014" name="Proc. Natl. Acad. Sci. U.S.A.">
        <title>Extensive sampling of basidiomycete genomes demonstrates inadequacy of the white-rot/brown-rot paradigm for wood decay fungi.</title>
        <authorList>
            <person name="Riley R."/>
            <person name="Salamov A.A."/>
            <person name="Brown D.W."/>
            <person name="Nagy L.G."/>
            <person name="Floudas D."/>
            <person name="Held B.W."/>
            <person name="Levasseur A."/>
            <person name="Lombard V."/>
            <person name="Morin E."/>
            <person name="Otillar R."/>
            <person name="Lindquist E.A."/>
            <person name="Sun H."/>
            <person name="LaButti K.M."/>
            <person name="Schmutz J."/>
            <person name="Jabbour D."/>
            <person name="Luo H."/>
            <person name="Baker S.E."/>
            <person name="Pisabarro A.G."/>
            <person name="Walton J.D."/>
            <person name="Blanchette R.A."/>
            <person name="Henrissat B."/>
            <person name="Martin F."/>
            <person name="Cullen D."/>
            <person name="Hibbett D.S."/>
            <person name="Grigoriev I.V."/>
        </authorList>
    </citation>
    <scope>NUCLEOTIDE SEQUENCE [LARGE SCALE GENOMIC DNA]</scope>
    <source>
        <strain evidence="3">MUCL 33604</strain>
    </source>
</reference>
<accession>A0A067P299</accession>
<gene>
    <name evidence="2" type="ORF">JAAARDRAFT_201187</name>
</gene>